<organism evidence="2 3">
    <name type="scientific">Zizania palustris</name>
    <name type="common">Northern wild rice</name>
    <dbReference type="NCBI Taxonomy" id="103762"/>
    <lineage>
        <taxon>Eukaryota</taxon>
        <taxon>Viridiplantae</taxon>
        <taxon>Streptophyta</taxon>
        <taxon>Embryophyta</taxon>
        <taxon>Tracheophyta</taxon>
        <taxon>Spermatophyta</taxon>
        <taxon>Magnoliopsida</taxon>
        <taxon>Liliopsida</taxon>
        <taxon>Poales</taxon>
        <taxon>Poaceae</taxon>
        <taxon>BOP clade</taxon>
        <taxon>Oryzoideae</taxon>
        <taxon>Oryzeae</taxon>
        <taxon>Zizaniinae</taxon>
        <taxon>Zizania</taxon>
    </lineage>
</organism>
<feature type="region of interest" description="Disordered" evidence="1">
    <location>
        <begin position="20"/>
        <end position="93"/>
    </location>
</feature>
<comment type="caution">
    <text evidence="2">The sequence shown here is derived from an EMBL/GenBank/DDBJ whole genome shotgun (WGS) entry which is preliminary data.</text>
</comment>
<dbReference type="OrthoDB" id="689992at2759"/>
<dbReference type="EMBL" id="JAAALK010000285">
    <property type="protein sequence ID" value="KAG8065329.1"/>
    <property type="molecule type" value="Genomic_DNA"/>
</dbReference>
<dbReference type="AlphaFoldDB" id="A0A8J5VZ07"/>
<gene>
    <name evidence="2" type="ORF">GUJ93_ZPchr0004g39239</name>
</gene>
<protein>
    <submittedName>
        <fullName evidence="2">Uncharacterized protein</fullName>
    </submittedName>
</protein>
<proteinExistence type="predicted"/>
<evidence type="ECO:0000313" key="2">
    <source>
        <dbReference type="EMBL" id="KAG8065329.1"/>
    </source>
</evidence>
<reference evidence="2" key="1">
    <citation type="journal article" date="2021" name="bioRxiv">
        <title>Whole Genome Assembly and Annotation of Northern Wild Rice, Zizania palustris L., Supports a Whole Genome Duplication in the Zizania Genus.</title>
        <authorList>
            <person name="Haas M."/>
            <person name="Kono T."/>
            <person name="Macchietto M."/>
            <person name="Millas R."/>
            <person name="McGilp L."/>
            <person name="Shao M."/>
            <person name="Duquette J."/>
            <person name="Hirsch C.N."/>
            <person name="Kimball J."/>
        </authorList>
    </citation>
    <scope>NUCLEOTIDE SEQUENCE</scope>
    <source>
        <tissue evidence="2">Fresh leaf tissue</tissue>
    </source>
</reference>
<feature type="compositionally biased region" description="Gly residues" evidence="1">
    <location>
        <begin position="48"/>
        <end position="61"/>
    </location>
</feature>
<feature type="compositionally biased region" description="Polar residues" evidence="1">
    <location>
        <begin position="38"/>
        <end position="47"/>
    </location>
</feature>
<reference evidence="2" key="2">
    <citation type="submission" date="2021-02" db="EMBL/GenBank/DDBJ databases">
        <authorList>
            <person name="Kimball J.A."/>
            <person name="Haas M.W."/>
            <person name="Macchietto M."/>
            <person name="Kono T."/>
            <person name="Duquette J."/>
            <person name="Shao M."/>
        </authorList>
    </citation>
    <scope>NUCLEOTIDE SEQUENCE</scope>
    <source>
        <tissue evidence="2">Fresh leaf tissue</tissue>
    </source>
</reference>
<dbReference type="Proteomes" id="UP000729402">
    <property type="component" value="Unassembled WGS sequence"/>
</dbReference>
<keyword evidence="3" id="KW-1185">Reference proteome</keyword>
<accession>A0A8J5VZ07</accession>
<evidence type="ECO:0000313" key="3">
    <source>
        <dbReference type="Proteomes" id="UP000729402"/>
    </source>
</evidence>
<sequence>MMSPFPTFIKARSLLLLDELNDDTGNPAGKASAFVADSRSTPTQATDNGGGSRGNGNGNNGKKGKGKGKQGGHKGFNTNSSPSPLPAQPCWNPWTGQIQLWPTAGLLGPRPGAAPRPAPPQAYMGIHQPMQPTAYGLSSSTATTTTLPDETYEFLDPPAVPVPIPVAPPPPPAIERPTASNTPVVPAVPTVAPTAAPQQPIRIQTRSHSGIHCGPTRAA</sequence>
<name>A0A8J5VZ07_ZIZPA</name>
<feature type="compositionally biased region" description="Basic residues" evidence="1">
    <location>
        <begin position="62"/>
        <end position="72"/>
    </location>
</feature>
<evidence type="ECO:0000256" key="1">
    <source>
        <dbReference type="SAM" id="MobiDB-lite"/>
    </source>
</evidence>
<feature type="region of interest" description="Disordered" evidence="1">
    <location>
        <begin position="195"/>
        <end position="219"/>
    </location>
</feature>